<gene>
    <name evidence="1" type="ORF">RDJLphi2_gp34</name>
</gene>
<sequence>MGEIADQIVDGFFDRMWDEADAVLEDFRPGDNPRVTRALKAKAHKAFDRIWQSGRMTRSAAYRWLSVELGVAASEAHMAAMNRHAILERVIVVSDAYMGEPLAAGDFPDDLG</sequence>
<dbReference type="Pfam" id="PF11672">
    <property type="entry name" value="DUF3268"/>
    <property type="match status" value="1"/>
</dbReference>
<protein>
    <submittedName>
        <fullName evidence="1">Uncharacterized protein</fullName>
    </submittedName>
</protein>
<keyword evidence="2" id="KW-1185">Reference proteome</keyword>
<dbReference type="Proteomes" id="UP000223793">
    <property type="component" value="Segment"/>
</dbReference>
<evidence type="ECO:0000313" key="2">
    <source>
        <dbReference type="Proteomes" id="UP000223793"/>
    </source>
</evidence>
<organism evidence="1 2">
    <name type="scientific">Roseobacter phage RDJL Phi 2</name>
    <dbReference type="NCBI Taxonomy" id="1682380"/>
    <lineage>
        <taxon>Viruses</taxon>
        <taxon>Duplodnaviria</taxon>
        <taxon>Heunggongvirae</taxon>
        <taxon>Uroviricota</taxon>
        <taxon>Caudoviricetes</taxon>
        <taxon>Xiamenvirus</taxon>
        <taxon>Xiamenvirus RDJL2</taxon>
    </lineage>
</organism>
<proteinExistence type="predicted"/>
<dbReference type="OrthoDB" id="23076at10239"/>
<name>A0A0K0PVS6_9CAUD</name>
<dbReference type="EMBL" id="KT266805">
    <property type="protein sequence ID" value="AKQ75824.1"/>
    <property type="molecule type" value="Genomic_DNA"/>
</dbReference>
<dbReference type="InterPro" id="IPR021686">
    <property type="entry name" value="DUF3268"/>
</dbReference>
<accession>A0A0K0PVS6</accession>
<evidence type="ECO:0000313" key="1">
    <source>
        <dbReference type="EMBL" id="AKQ75824.1"/>
    </source>
</evidence>
<reference evidence="2" key="1">
    <citation type="submission" date="2015-07" db="EMBL/GenBank/DDBJ databases">
        <title>Complete genome sequence of Roseophage RDJL phage 2, a siphovirus infects Roseobacter denitrificans OCh114.</title>
        <authorList>
            <person name="Liang Y."/>
            <person name="Zhang Y."/>
            <person name="Zhou C."/>
            <person name="Chen Z."/>
            <person name="Yang S."/>
        </authorList>
    </citation>
    <scope>NUCLEOTIDE SEQUENCE [LARGE SCALE GENOMIC DNA]</scope>
</reference>